<dbReference type="Proteomes" id="UP000054018">
    <property type="component" value="Unassembled WGS sequence"/>
</dbReference>
<organism evidence="1 2">
    <name type="scientific">Pisolithus microcarpus 441</name>
    <dbReference type="NCBI Taxonomy" id="765257"/>
    <lineage>
        <taxon>Eukaryota</taxon>
        <taxon>Fungi</taxon>
        <taxon>Dikarya</taxon>
        <taxon>Basidiomycota</taxon>
        <taxon>Agaricomycotina</taxon>
        <taxon>Agaricomycetes</taxon>
        <taxon>Agaricomycetidae</taxon>
        <taxon>Boletales</taxon>
        <taxon>Sclerodermatineae</taxon>
        <taxon>Pisolithaceae</taxon>
        <taxon>Pisolithus</taxon>
    </lineage>
</organism>
<sequence>MTTILPEGVTRKVSYGQAPTEPSERIQGSHPEARIINLTKPCRDYAHSGLKSKP</sequence>
<dbReference type="EMBL" id="KN833998">
    <property type="protein sequence ID" value="KIK13403.1"/>
    <property type="molecule type" value="Genomic_DNA"/>
</dbReference>
<reference evidence="1 2" key="1">
    <citation type="submission" date="2014-04" db="EMBL/GenBank/DDBJ databases">
        <authorList>
            <consortium name="DOE Joint Genome Institute"/>
            <person name="Kuo A."/>
            <person name="Kohler A."/>
            <person name="Costa M.D."/>
            <person name="Nagy L.G."/>
            <person name="Floudas D."/>
            <person name="Copeland A."/>
            <person name="Barry K.W."/>
            <person name="Cichocki N."/>
            <person name="Veneault-Fourrey C."/>
            <person name="LaButti K."/>
            <person name="Lindquist E.A."/>
            <person name="Lipzen A."/>
            <person name="Lundell T."/>
            <person name="Morin E."/>
            <person name="Murat C."/>
            <person name="Sun H."/>
            <person name="Tunlid A."/>
            <person name="Henrissat B."/>
            <person name="Grigoriev I.V."/>
            <person name="Hibbett D.S."/>
            <person name="Martin F."/>
            <person name="Nordberg H.P."/>
            <person name="Cantor M.N."/>
            <person name="Hua S.X."/>
        </authorList>
    </citation>
    <scope>NUCLEOTIDE SEQUENCE [LARGE SCALE GENOMIC DNA]</scope>
    <source>
        <strain evidence="1 2">441</strain>
    </source>
</reference>
<evidence type="ECO:0000313" key="1">
    <source>
        <dbReference type="EMBL" id="KIK13403.1"/>
    </source>
</evidence>
<reference evidence="2" key="2">
    <citation type="submission" date="2015-01" db="EMBL/GenBank/DDBJ databases">
        <title>Evolutionary Origins and Diversification of the Mycorrhizal Mutualists.</title>
        <authorList>
            <consortium name="DOE Joint Genome Institute"/>
            <consortium name="Mycorrhizal Genomics Consortium"/>
            <person name="Kohler A."/>
            <person name="Kuo A."/>
            <person name="Nagy L.G."/>
            <person name="Floudas D."/>
            <person name="Copeland A."/>
            <person name="Barry K.W."/>
            <person name="Cichocki N."/>
            <person name="Veneault-Fourrey C."/>
            <person name="LaButti K."/>
            <person name="Lindquist E.A."/>
            <person name="Lipzen A."/>
            <person name="Lundell T."/>
            <person name="Morin E."/>
            <person name="Murat C."/>
            <person name="Riley R."/>
            <person name="Ohm R."/>
            <person name="Sun H."/>
            <person name="Tunlid A."/>
            <person name="Henrissat B."/>
            <person name="Grigoriev I.V."/>
            <person name="Hibbett D.S."/>
            <person name="Martin F."/>
        </authorList>
    </citation>
    <scope>NUCLEOTIDE SEQUENCE [LARGE SCALE GENOMIC DNA]</scope>
    <source>
        <strain evidence="2">441</strain>
    </source>
</reference>
<gene>
    <name evidence="1" type="ORF">PISMIDRAFT_688663</name>
</gene>
<proteinExistence type="predicted"/>
<protein>
    <submittedName>
        <fullName evidence="1">Uncharacterized protein</fullName>
    </submittedName>
</protein>
<keyword evidence="2" id="KW-1185">Reference proteome</keyword>
<name>A0A0C9Z032_9AGAM</name>
<accession>A0A0C9Z032</accession>
<dbReference type="AlphaFoldDB" id="A0A0C9Z032"/>
<dbReference type="HOGENOM" id="CLU_3051254_0_0_1"/>
<evidence type="ECO:0000313" key="2">
    <source>
        <dbReference type="Proteomes" id="UP000054018"/>
    </source>
</evidence>